<dbReference type="Proteomes" id="UP000298652">
    <property type="component" value="Chromosome 3"/>
</dbReference>
<evidence type="ECO:0000256" key="3">
    <source>
        <dbReference type="ARBA" id="ARBA00022900"/>
    </source>
</evidence>
<dbReference type="InterPro" id="IPR036354">
    <property type="entry name" value="Prot_inh_pot1_sf"/>
</dbReference>
<dbReference type="Gene3D" id="3.30.10.10">
    <property type="entry name" value="Trypsin Inhibitor V, subunit A"/>
    <property type="match status" value="1"/>
</dbReference>
<keyword evidence="2" id="KW-0646">Protease inhibitor</keyword>
<reference evidence="5" key="1">
    <citation type="submission" date="2019-03" db="EMBL/GenBank/DDBJ databases">
        <title>WGS assembly of Setaria viridis.</title>
        <authorList>
            <person name="Huang P."/>
            <person name="Jenkins J."/>
            <person name="Grimwood J."/>
            <person name="Barry K."/>
            <person name="Healey A."/>
            <person name="Mamidi S."/>
            <person name="Sreedasyam A."/>
            <person name="Shu S."/>
            <person name="Feldman M."/>
            <person name="Wu J."/>
            <person name="Yu Y."/>
            <person name="Chen C."/>
            <person name="Johnson J."/>
            <person name="Rokhsar D."/>
            <person name="Baxter I."/>
            <person name="Schmutz J."/>
            <person name="Brutnell T."/>
            <person name="Kellogg E."/>
        </authorList>
    </citation>
    <scope>NUCLEOTIDE SEQUENCE [LARGE SCALE GENOMIC DNA]</scope>
</reference>
<organism evidence="5 6">
    <name type="scientific">Setaria viridis</name>
    <name type="common">Green bristlegrass</name>
    <name type="synonym">Setaria italica subsp. viridis</name>
    <dbReference type="NCBI Taxonomy" id="4556"/>
    <lineage>
        <taxon>Eukaryota</taxon>
        <taxon>Viridiplantae</taxon>
        <taxon>Streptophyta</taxon>
        <taxon>Embryophyta</taxon>
        <taxon>Tracheophyta</taxon>
        <taxon>Spermatophyta</taxon>
        <taxon>Magnoliopsida</taxon>
        <taxon>Liliopsida</taxon>
        <taxon>Poales</taxon>
        <taxon>Poaceae</taxon>
        <taxon>PACMAD clade</taxon>
        <taxon>Panicoideae</taxon>
        <taxon>Panicodae</taxon>
        <taxon>Paniceae</taxon>
        <taxon>Cenchrinae</taxon>
        <taxon>Setaria</taxon>
    </lineage>
</organism>
<comment type="similarity">
    <text evidence="1">Belongs to the protease inhibitor I13 (potato type I serine protease inhibitor) family.</text>
</comment>
<dbReference type="EMBL" id="CM016554">
    <property type="protein sequence ID" value="TKW28004.1"/>
    <property type="molecule type" value="Genomic_DNA"/>
</dbReference>
<sequence>MSKTSSASILLPLPIVFLLLTVVCKPSTATPCTPPPCQGKQSWPELVGKDQDTAYLVIKRENPQVTDVVFLVSDVLGHVLDKKGVLEAAGDGDLCCNRVVVVVGALPSGGDGVTKVPKVG</sequence>
<keyword evidence="3" id="KW-0722">Serine protease inhibitor</keyword>
<dbReference type="AlphaFoldDB" id="A0A4U6VHP1"/>
<keyword evidence="6" id="KW-1185">Reference proteome</keyword>
<evidence type="ECO:0000256" key="4">
    <source>
        <dbReference type="SAM" id="SignalP"/>
    </source>
</evidence>
<dbReference type="GO" id="GO:0009611">
    <property type="term" value="P:response to wounding"/>
    <property type="evidence" value="ECO:0007669"/>
    <property type="project" value="InterPro"/>
</dbReference>
<evidence type="ECO:0000313" key="6">
    <source>
        <dbReference type="Proteomes" id="UP000298652"/>
    </source>
</evidence>
<dbReference type="InterPro" id="IPR000864">
    <property type="entry name" value="Prot_inh_pot1"/>
</dbReference>
<dbReference type="SUPFAM" id="SSF54654">
    <property type="entry name" value="CI-2 family of serine protease inhibitors"/>
    <property type="match status" value="1"/>
</dbReference>
<dbReference type="PANTHER" id="PTHR33091">
    <property type="entry name" value="PROTEIN, PUTATIVE, EXPRESSED-RELATED"/>
    <property type="match status" value="1"/>
</dbReference>
<dbReference type="GO" id="GO:0004867">
    <property type="term" value="F:serine-type endopeptidase inhibitor activity"/>
    <property type="evidence" value="ECO:0007669"/>
    <property type="project" value="UniProtKB-KW"/>
</dbReference>
<feature type="chain" id="PRO_5020520773" evidence="4">
    <location>
        <begin position="30"/>
        <end position="120"/>
    </location>
</feature>
<proteinExistence type="inferred from homology"/>
<dbReference type="Pfam" id="PF00280">
    <property type="entry name" value="potato_inhibit"/>
    <property type="match status" value="1"/>
</dbReference>
<keyword evidence="4" id="KW-0732">Signal</keyword>
<dbReference type="OMA" id="IAYAECT"/>
<dbReference type="PANTHER" id="PTHR33091:SF99">
    <property type="entry name" value="INHIBITOR OF TRYPSIN_HAGEMAN FACTOR-LIKE PROTEIN-RELATED"/>
    <property type="match status" value="1"/>
</dbReference>
<feature type="signal peptide" evidence="4">
    <location>
        <begin position="1"/>
        <end position="29"/>
    </location>
</feature>
<accession>A0A4U6VHP1</accession>
<gene>
    <name evidence="5" type="ORF">SEVIR_3G295600v2</name>
</gene>
<protein>
    <submittedName>
        <fullName evidence="5">Uncharacterized protein</fullName>
    </submittedName>
</protein>
<dbReference type="Gramene" id="TKW28004">
    <property type="protein sequence ID" value="TKW28004"/>
    <property type="gene ID" value="SEVIR_3G295600v2"/>
</dbReference>
<evidence type="ECO:0000256" key="2">
    <source>
        <dbReference type="ARBA" id="ARBA00022690"/>
    </source>
</evidence>
<evidence type="ECO:0000313" key="5">
    <source>
        <dbReference type="EMBL" id="TKW28004.1"/>
    </source>
</evidence>
<name>A0A4U6VHP1_SETVI</name>
<evidence type="ECO:0000256" key="1">
    <source>
        <dbReference type="ARBA" id="ARBA00008210"/>
    </source>
</evidence>